<accession>A0AAW1K376</accession>
<dbReference type="Pfam" id="PF03564">
    <property type="entry name" value="DUF1759"/>
    <property type="match status" value="1"/>
</dbReference>
<feature type="compositionally biased region" description="Basic residues" evidence="1">
    <location>
        <begin position="132"/>
        <end position="144"/>
    </location>
</feature>
<dbReference type="AlphaFoldDB" id="A0AAW1K376"/>
<dbReference type="EMBL" id="JASPKY010000269">
    <property type="protein sequence ID" value="KAK9712023.1"/>
    <property type="molecule type" value="Genomic_DNA"/>
</dbReference>
<protein>
    <submittedName>
        <fullName evidence="2">Uncharacterized protein</fullName>
    </submittedName>
</protein>
<dbReference type="InterPro" id="IPR005312">
    <property type="entry name" value="DUF1759"/>
</dbReference>
<name>A0AAW1K376_POPJA</name>
<feature type="compositionally biased region" description="Basic and acidic residues" evidence="1">
    <location>
        <begin position="159"/>
        <end position="185"/>
    </location>
</feature>
<evidence type="ECO:0000313" key="3">
    <source>
        <dbReference type="Proteomes" id="UP001458880"/>
    </source>
</evidence>
<feature type="compositionally biased region" description="Basic residues" evidence="1">
    <location>
        <begin position="193"/>
        <end position="203"/>
    </location>
</feature>
<dbReference type="Proteomes" id="UP001458880">
    <property type="component" value="Unassembled WGS sequence"/>
</dbReference>
<reference evidence="2 3" key="1">
    <citation type="journal article" date="2024" name="BMC Genomics">
        <title>De novo assembly and annotation of Popillia japonica's genome with initial clues to its potential as an invasive pest.</title>
        <authorList>
            <person name="Cucini C."/>
            <person name="Boschi S."/>
            <person name="Funari R."/>
            <person name="Cardaioli E."/>
            <person name="Iannotti N."/>
            <person name="Marturano G."/>
            <person name="Paoli F."/>
            <person name="Bruttini M."/>
            <person name="Carapelli A."/>
            <person name="Frati F."/>
            <person name="Nardi F."/>
        </authorList>
    </citation>
    <scope>NUCLEOTIDE SEQUENCE [LARGE SCALE GENOMIC DNA]</scope>
    <source>
        <strain evidence="2">DMR45628</strain>
    </source>
</reference>
<evidence type="ECO:0000313" key="2">
    <source>
        <dbReference type="EMBL" id="KAK9712023.1"/>
    </source>
</evidence>
<keyword evidence="3" id="KW-1185">Reference proteome</keyword>
<proteinExistence type="predicted"/>
<evidence type="ECO:0000256" key="1">
    <source>
        <dbReference type="SAM" id="MobiDB-lite"/>
    </source>
</evidence>
<feature type="region of interest" description="Disordered" evidence="1">
    <location>
        <begin position="132"/>
        <end position="203"/>
    </location>
</feature>
<organism evidence="2 3">
    <name type="scientific">Popillia japonica</name>
    <name type="common">Japanese beetle</name>
    <dbReference type="NCBI Taxonomy" id="7064"/>
    <lineage>
        <taxon>Eukaryota</taxon>
        <taxon>Metazoa</taxon>
        <taxon>Ecdysozoa</taxon>
        <taxon>Arthropoda</taxon>
        <taxon>Hexapoda</taxon>
        <taxon>Insecta</taxon>
        <taxon>Pterygota</taxon>
        <taxon>Neoptera</taxon>
        <taxon>Endopterygota</taxon>
        <taxon>Coleoptera</taxon>
        <taxon>Polyphaga</taxon>
        <taxon>Scarabaeiformia</taxon>
        <taxon>Scarabaeidae</taxon>
        <taxon>Rutelinae</taxon>
        <taxon>Popillia</taxon>
    </lineage>
</organism>
<dbReference type="PANTHER" id="PTHR22954">
    <property type="entry name" value="RETROVIRAL PROTEASE-RELATED"/>
    <property type="match status" value="1"/>
</dbReference>
<dbReference type="PANTHER" id="PTHR22954:SF3">
    <property type="entry name" value="PROTEIN CBG08539"/>
    <property type="match status" value="1"/>
</dbReference>
<gene>
    <name evidence="2" type="ORF">QE152_g25092</name>
</gene>
<sequence>MVPNVLKWYEFWDQFSSNIYDRNIKDVDKLLYLRSVLEGEAKKAIESLEITSANCKIVIDTLRERYGKTGAIVDAYYVVLYRTRAARNCVKDCRDVLNKIERHLRVLKSLGKDVNHNHLETVNSAPILVKDQRRRGNPRRRKSTNHTGRCGGPHRASRAKKETDVSAQKARDKVNRASRAKKETDVSAQKARDKVKKWTKHLM</sequence>
<comment type="caution">
    <text evidence="2">The sequence shown here is derived from an EMBL/GenBank/DDBJ whole genome shotgun (WGS) entry which is preliminary data.</text>
</comment>